<protein>
    <submittedName>
        <fullName evidence="2">Uncharacterized protein</fullName>
    </submittedName>
</protein>
<proteinExistence type="predicted"/>
<evidence type="ECO:0000313" key="2">
    <source>
        <dbReference type="EMBL" id="KAF0045977.1"/>
    </source>
</evidence>
<dbReference type="EMBL" id="VEVO01000002">
    <property type="protein sequence ID" value="KAF0045977.1"/>
    <property type="molecule type" value="Genomic_DNA"/>
</dbReference>
<gene>
    <name evidence="2" type="ORF">F2P81_002506</name>
</gene>
<dbReference type="Proteomes" id="UP000438429">
    <property type="component" value="Unassembled WGS sequence"/>
</dbReference>
<evidence type="ECO:0000256" key="1">
    <source>
        <dbReference type="SAM" id="MobiDB-lite"/>
    </source>
</evidence>
<evidence type="ECO:0000313" key="3">
    <source>
        <dbReference type="Proteomes" id="UP000438429"/>
    </source>
</evidence>
<comment type="caution">
    <text evidence="2">The sequence shown here is derived from an EMBL/GenBank/DDBJ whole genome shotgun (WGS) entry which is preliminary data.</text>
</comment>
<feature type="region of interest" description="Disordered" evidence="1">
    <location>
        <begin position="34"/>
        <end position="64"/>
    </location>
</feature>
<sequence>MPNKTVEEDHFVKEKTGTLKVAVRELEEHLRKTYSDNQRHVPATIPDDMPPIQPPEHQLDTRPPTWSKVKNTVKRARTASAPGPNGVPYRLYKNTPGVLKGLWKLMKVTWEKGIIPKAWRKHPMRPGCTTDEVSYWRHQAVIPQSNPTQKDISNNSACAEYQGILTSSPNKHTDKNF</sequence>
<name>A0A6A4TGZ1_SCOMX</name>
<organism evidence="2 3">
    <name type="scientific">Scophthalmus maximus</name>
    <name type="common">Turbot</name>
    <name type="synonym">Psetta maxima</name>
    <dbReference type="NCBI Taxonomy" id="52904"/>
    <lineage>
        <taxon>Eukaryota</taxon>
        <taxon>Metazoa</taxon>
        <taxon>Chordata</taxon>
        <taxon>Craniata</taxon>
        <taxon>Vertebrata</taxon>
        <taxon>Euteleostomi</taxon>
        <taxon>Actinopterygii</taxon>
        <taxon>Neopterygii</taxon>
        <taxon>Teleostei</taxon>
        <taxon>Neoteleostei</taxon>
        <taxon>Acanthomorphata</taxon>
        <taxon>Carangaria</taxon>
        <taxon>Pleuronectiformes</taxon>
        <taxon>Pleuronectoidei</taxon>
        <taxon>Scophthalmidae</taxon>
        <taxon>Scophthalmus</taxon>
    </lineage>
</organism>
<accession>A0A6A4TGZ1</accession>
<dbReference type="AlphaFoldDB" id="A0A6A4TGZ1"/>
<reference evidence="2 3" key="1">
    <citation type="submission" date="2019-06" db="EMBL/GenBank/DDBJ databases">
        <title>Draft genomes of female and male turbot (Scophthalmus maximus).</title>
        <authorList>
            <person name="Xu H."/>
            <person name="Xu X.-W."/>
            <person name="Shao C."/>
            <person name="Chen S."/>
        </authorList>
    </citation>
    <scope>NUCLEOTIDE SEQUENCE [LARGE SCALE GENOMIC DNA]</scope>
    <source>
        <strain evidence="2">Ysfricsl-2016a</strain>
        <tissue evidence="2">Blood</tissue>
    </source>
</reference>